<evidence type="ECO:0000256" key="3">
    <source>
        <dbReference type="ARBA" id="ARBA00023274"/>
    </source>
</evidence>
<dbReference type="GO" id="GO:0006412">
    <property type="term" value="P:translation"/>
    <property type="evidence" value="ECO:0007669"/>
    <property type="project" value="UniProtKB-UniRule"/>
</dbReference>
<evidence type="ECO:0000313" key="7">
    <source>
        <dbReference type="Proteomes" id="UP000178656"/>
    </source>
</evidence>
<comment type="caution">
    <text evidence="6">The sequence shown here is derived from an EMBL/GenBank/DDBJ whole genome shotgun (WGS) entry which is preliminary data.</text>
</comment>
<dbReference type="InterPro" id="IPR021137">
    <property type="entry name" value="Ribosomal_bL35-like"/>
</dbReference>
<sequence>MPKIKTHQSVAKRFRITKNRKILKKKCGQDHFNSRETGKVKRHKRRPAGIANATIRKSIRHLITRV</sequence>
<organism evidence="6 7">
    <name type="scientific">Candidatus Falkowbacteria bacterium RIFOXYC2_FULL_48_21</name>
    <dbReference type="NCBI Taxonomy" id="1798005"/>
    <lineage>
        <taxon>Bacteria</taxon>
        <taxon>Candidatus Falkowiibacteriota</taxon>
    </lineage>
</organism>
<evidence type="ECO:0000256" key="4">
    <source>
        <dbReference type="HAMAP-Rule" id="MF_00514"/>
    </source>
</evidence>
<keyword evidence="3 4" id="KW-0687">Ribonucleoprotein</keyword>
<dbReference type="AlphaFoldDB" id="A0A1F5TH36"/>
<proteinExistence type="inferred from homology"/>
<keyword evidence="2 4" id="KW-0689">Ribosomal protein</keyword>
<protein>
    <recommendedName>
        <fullName evidence="4">Large ribosomal subunit protein bL35</fullName>
    </recommendedName>
</protein>
<evidence type="ECO:0000313" key="6">
    <source>
        <dbReference type="EMBL" id="OGF38252.1"/>
    </source>
</evidence>
<dbReference type="Proteomes" id="UP000178656">
    <property type="component" value="Unassembled WGS sequence"/>
</dbReference>
<dbReference type="Pfam" id="PF01632">
    <property type="entry name" value="Ribosomal_L35p"/>
    <property type="match status" value="1"/>
</dbReference>
<dbReference type="EMBL" id="MFGM01000001">
    <property type="protein sequence ID" value="OGF38252.1"/>
    <property type="molecule type" value="Genomic_DNA"/>
</dbReference>
<dbReference type="HAMAP" id="MF_00514">
    <property type="entry name" value="Ribosomal_bL35"/>
    <property type="match status" value="1"/>
</dbReference>
<dbReference type="Gene3D" id="4.10.410.60">
    <property type="match status" value="1"/>
</dbReference>
<evidence type="ECO:0000256" key="5">
    <source>
        <dbReference type="RuleBase" id="RU000568"/>
    </source>
</evidence>
<dbReference type="SUPFAM" id="SSF143034">
    <property type="entry name" value="L35p-like"/>
    <property type="match status" value="1"/>
</dbReference>
<dbReference type="InterPro" id="IPR037229">
    <property type="entry name" value="Ribosomal_bL35_sf"/>
</dbReference>
<comment type="similarity">
    <text evidence="1 4 5">Belongs to the bacterial ribosomal protein bL35 family.</text>
</comment>
<dbReference type="InterPro" id="IPR001706">
    <property type="entry name" value="Ribosomal_bL35"/>
</dbReference>
<evidence type="ECO:0000256" key="1">
    <source>
        <dbReference type="ARBA" id="ARBA00006598"/>
    </source>
</evidence>
<accession>A0A1F5TH36</accession>
<evidence type="ECO:0000256" key="2">
    <source>
        <dbReference type="ARBA" id="ARBA00022980"/>
    </source>
</evidence>
<name>A0A1F5TH36_9BACT</name>
<gene>
    <name evidence="4" type="primary">rpmI</name>
    <name evidence="6" type="ORF">A2482_01710</name>
</gene>
<dbReference type="GO" id="GO:0005840">
    <property type="term" value="C:ribosome"/>
    <property type="evidence" value="ECO:0007669"/>
    <property type="project" value="UniProtKB-KW"/>
</dbReference>
<dbReference type="PRINTS" id="PR00064">
    <property type="entry name" value="RIBOSOMALL35"/>
</dbReference>
<reference evidence="6 7" key="1">
    <citation type="journal article" date="2016" name="Nat. Commun.">
        <title>Thousands of microbial genomes shed light on interconnected biogeochemical processes in an aquifer system.</title>
        <authorList>
            <person name="Anantharaman K."/>
            <person name="Brown C.T."/>
            <person name="Hug L.A."/>
            <person name="Sharon I."/>
            <person name="Castelle C.J."/>
            <person name="Probst A.J."/>
            <person name="Thomas B.C."/>
            <person name="Singh A."/>
            <person name="Wilkins M.J."/>
            <person name="Karaoz U."/>
            <person name="Brodie E.L."/>
            <person name="Williams K.H."/>
            <person name="Hubbard S.S."/>
            <person name="Banfield J.F."/>
        </authorList>
    </citation>
    <scope>NUCLEOTIDE SEQUENCE [LARGE SCALE GENOMIC DNA]</scope>
</reference>
<dbReference type="GO" id="GO:1990904">
    <property type="term" value="C:ribonucleoprotein complex"/>
    <property type="evidence" value="ECO:0007669"/>
    <property type="project" value="UniProtKB-KW"/>
</dbReference>
<dbReference type="GO" id="GO:0003735">
    <property type="term" value="F:structural constituent of ribosome"/>
    <property type="evidence" value="ECO:0007669"/>
    <property type="project" value="InterPro"/>
</dbReference>